<accession>A0A1Q5ZWA0</accession>
<evidence type="ECO:0000313" key="1">
    <source>
        <dbReference type="EMBL" id="OKS86047.1"/>
    </source>
</evidence>
<dbReference type="Proteomes" id="UP000186720">
    <property type="component" value="Unassembled WGS sequence"/>
</dbReference>
<dbReference type="AlphaFoldDB" id="A0A1Q5ZWA0"/>
<dbReference type="EMBL" id="MPPL01000001">
    <property type="protein sequence ID" value="OKS86047.1"/>
    <property type="molecule type" value="Genomic_DNA"/>
</dbReference>
<gene>
    <name evidence="1" type="ORF">RG47T_1494</name>
</gene>
<sequence length="42" mass="5123">MKYINNKGVTAFLWINFLEETCRDAQIVFRKLTMYSWFPSLF</sequence>
<proteinExistence type="predicted"/>
<keyword evidence="2" id="KW-1185">Reference proteome</keyword>
<protein>
    <submittedName>
        <fullName evidence="1">Uncharacterized protein</fullName>
    </submittedName>
</protein>
<reference evidence="1 2" key="1">
    <citation type="submission" date="2016-11" db="EMBL/GenBank/DDBJ databases">
        <title>Whole Genome Sequencing of Mucilaginibacter polytrichastri RG4-7(T) isolated from the moss sample.</title>
        <authorList>
            <person name="Li Y."/>
        </authorList>
    </citation>
    <scope>NUCLEOTIDE SEQUENCE [LARGE SCALE GENOMIC DNA]</scope>
    <source>
        <strain evidence="1 2">RG4-7</strain>
    </source>
</reference>
<evidence type="ECO:0000313" key="2">
    <source>
        <dbReference type="Proteomes" id="UP000186720"/>
    </source>
</evidence>
<name>A0A1Q5ZWA0_9SPHI</name>
<comment type="caution">
    <text evidence="1">The sequence shown here is derived from an EMBL/GenBank/DDBJ whole genome shotgun (WGS) entry which is preliminary data.</text>
</comment>
<organism evidence="1 2">
    <name type="scientific">Mucilaginibacter polytrichastri</name>
    <dbReference type="NCBI Taxonomy" id="1302689"/>
    <lineage>
        <taxon>Bacteria</taxon>
        <taxon>Pseudomonadati</taxon>
        <taxon>Bacteroidota</taxon>
        <taxon>Sphingobacteriia</taxon>
        <taxon>Sphingobacteriales</taxon>
        <taxon>Sphingobacteriaceae</taxon>
        <taxon>Mucilaginibacter</taxon>
    </lineage>
</organism>